<accession>A0A2N3HPW6</accession>
<evidence type="ECO:0000259" key="1">
    <source>
        <dbReference type="PROSITE" id="PS50994"/>
    </source>
</evidence>
<dbReference type="Pfam" id="PF13276">
    <property type="entry name" value="HTH_21"/>
    <property type="match status" value="1"/>
</dbReference>
<dbReference type="Gene3D" id="3.30.420.10">
    <property type="entry name" value="Ribonuclease H-like superfamily/Ribonuclease H"/>
    <property type="match status" value="1"/>
</dbReference>
<dbReference type="InterPro" id="IPR050900">
    <property type="entry name" value="Transposase_IS3/IS150/IS904"/>
</dbReference>
<dbReference type="SUPFAM" id="SSF53098">
    <property type="entry name" value="Ribonuclease H-like"/>
    <property type="match status" value="1"/>
</dbReference>
<dbReference type="InterPro" id="IPR036397">
    <property type="entry name" value="RNaseH_sf"/>
</dbReference>
<reference evidence="2 3" key="1">
    <citation type="journal article" date="2017" name="Front. Microbiol.">
        <title>Labilibaculum manganireducens gen. nov., sp. nov. and Labilibaculum filiforme sp. nov., Novel Bacteroidetes Isolated from Subsurface Sediments of the Baltic Sea.</title>
        <authorList>
            <person name="Vandieken V."/>
            <person name="Marshall I.P."/>
            <person name="Niemann H."/>
            <person name="Engelen B."/>
            <person name="Cypionka H."/>
        </authorList>
    </citation>
    <scope>NUCLEOTIDE SEQUENCE [LARGE SCALE GENOMIC DNA]</scope>
    <source>
        <strain evidence="2 3">59.16B</strain>
    </source>
</reference>
<evidence type="ECO:0000313" key="3">
    <source>
        <dbReference type="Proteomes" id="UP000233535"/>
    </source>
</evidence>
<dbReference type="InterPro" id="IPR001584">
    <property type="entry name" value="Integrase_cat-core"/>
</dbReference>
<feature type="domain" description="Integrase catalytic" evidence="1">
    <location>
        <begin position="114"/>
        <end position="273"/>
    </location>
</feature>
<keyword evidence="3" id="KW-1185">Reference proteome</keyword>
<proteinExistence type="predicted"/>
<dbReference type="Proteomes" id="UP000233535">
    <property type="component" value="Unassembled WGS sequence"/>
</dbReference>
<gene>
    <name evidence="2" type="ORF">BZG02_20635</name>
</gene>
<sequence>MDLRLLINRDSDVSIRSQCDYLGIPRSSFYHVPQGESDENLKVMQLMDKHILEEPTAGVLTMQSMLKDVGIHCSYERVRRLMRKSNICAIYPRKHLTVLGEKKYVYPYLLRHLEISRPNQVWEIDITYVPMQQGFMYLTAIIDVYSRFIVGWGLSNSLDAESSLRVVREAISVHGCPDILNSDQGSQFTCKQYIDFLKDSEIRISMDGRGRALDNIYIERFWRTIKYQYIYLNPADNGLQLYNGIRKWIDRYHNRDHQGIDRKKPFIIYNMAA</sequence>
<protein>
    <submittedName>
        <fullName evidence="2">Integrase</fullName>
    </submittedName>
</protein>
<dbReference type="EMBL" id="MVDD01000054">
    <property type="protein sequence ID" value="PKQ60130.1"/>
    <property type="molecule type" value="Genomic_DNA"/>
</dbReference>
<evidence type="ECO:0000313" key="2">
    <source>
        <dbReference type="EMBL" id="PKQ60130.1"/>
    </source>
</evidence>
<organism evidence="2 3">
    <name type="scientific">Labilibaculum filiforme</name>
    <dbReference type="NCBI Taxonomy" id="1940526"/>
    <lineage>
        <taxon>Bacteria</taxon>
        <taxon>Pseudomonadati</taxon>
        <taxon>Bacteroidota</taxon>
        <taxon>Bacteroidia</taxon>
        <taxon>Marinilabiliales</taxon>
        <taxon>Marinifilaceae</taxon>
        <taxon>Labilibaculum</taxon>
    </lineage>
</organism>
<dbReference type="AlphaFoldDB" id="A0A2N3HPW6"/>
<dbReference type="Pfam" id="PF00665">
    <property type="entry name" value="rve"/>
    <property type="match status" value="1"/>
</dbReference>
<comment type="caution">
    <text evidence="2">The sequence shown here is derived from an EMBL/GenBank/DDBJ whole genome shotgun (WGS) entry which is preliminary data.</text>
</comment>
<dbReference type="PROSITE" id="PS50994">
    <property type="entry name" value="INTEGRASE"/>
    <property type="match status" value="1"/>
</dbReference>
<dbReference type="InterPro" id="IPR012337">
    <property type="entry name" value="RNaseH-like_sf"/>
</dbReference>
<dbReference type="InterPro" id="IPR025948">
    <property type="entry name" value="HTH-like_dom"/>
</dbReference>
<dbReference type="NCBIfam" id="NF033516">
    <property type="entry name" value="transpos_IS3"/>
    <property type="match status" value="1"/>
</dbReference>
<dbReference type="PANTHER" id="PTHR46889:SF7">
    <property type="entry name" value="TRANSPOSASE FOR INSERTION SEQUENCE ELEMENT IS904"/>
    <property type="match status" value="1"/>
</dbReference>
<dbReference type="GO" id="GO:0015074">
    <property type="term" value="P:DNA integration"/>
    <property type="evidence" value="ECO:0007669"/>
    <property type="project" value="InterPro"/>
</dbReference>
<name>A0A2N3HPW6_9BACT</name>
<dbReference type="InterPro" id="IPR048020">
    <property type="entry name" value="Transpos_IS3"/>
</dbReference>
<dbReference type="PANTHER" id="PTHR46889">
    <property type="entry name" value="TRANSPOSASE INSF FOR INSERTION SEQUENCE IS3B-RELATED"/>
    <property type="match status" value="1"/>
</dbReference>
<dbReference type="GO" id="GO:0003676">
    <property type="term" value="F:nucleic acid binding"/>
    <property type="evidence" value="ECO:0007669"/>
    <property type="project" value="InterPro"/>
</dbReference>